<dbReference type="SUPFAM" id="SSF160214">
    <property type="entry name" value="FlaG-like"/>
    <property type="match status" value="1"/>
</dbReference>
<dbReference type="KEGG" id="ifn:GM661_12635"/>
<keyword evidence="2" id="KW-0969">Cilium</keyword>
<dbReference type="PANTHER" id="PTHR37166">
    <property type="entry name" value="PROTEIN FLAG"/>
    <property type="match status" value="1"/>
</dbReference>
<dbReference type="RefSeq" id="WP_230867147.1">
    <property type="nucleotide sequence ID" value="NZ_CP046640.1"/>
</dbReference>
<reference evidence="2" key="1">
    <citation type="submission" date="2019-12" db="EMBL/GenBank/DDBJ databases">
        <authorList>
            <person name="zhang j."/>
            <person name="sun C.M."/>
        </authorList>
    </citation>
    <scope>NUCLEOTIDE SEQUENCE</scope>
    <source>
        <strain evidence="2">NS-1</strain>
    </source>
</reference>
<dbReference type="Pfam" id="PF03646">
    <property type="entry name" value="FlaG"/>
    <property type="match status" value="1"/>
</dbReference>
<dbReference type="Gene3D" id="3.30.160.170">
    <property type="entry name" value="FlaG-like"/>
    <property type="match status" value="1"/>
</dbReference>
<gene>
    <name evidence="2" type="ORF">GM661_12635</name>
</gene>
<proteinExistence type="predicted"/>
<dbReference type="EMBL" id="CP046640">
    <property type="protein sequence ID" value="QTL98752.1"/>
    <property type="molecule type" value="Genomic_DNA"/>
</dbReference>
<evidence type="ECO:0000313" key="3">
    <source>
        <dbReference type="Proteomes" id="UP000665020"/>
    </source>
</evidence>
<feature type="region of interest" description="Disordered" evidence="1">
    <location>
        <begin position="34"/>
        <end position="54"/>
    </location>
</feature>
<keyword evidence="2" id="KW-0282">Flagellum</keyword>
<name>A0A8A7KLN7_9FIRM</name>
<organism evidence="2 3">
    <name type="scientific">Iocasia fonsfrigidae</name>
    <dbReference type="NCBI Taxonomy" id="2682810"/>
    <lineage>
        <taxon>Bacteria</taxon>
        <taxon>Bacillati</taxon>
        <taxon>Bacillota</taxon>
        <taxon>Clostridia</taxon>
        <taxon>Halanaerobiales</taxon>
        <taxon>Halanaerobiaceae</taxon>
        <taxon>Iocasia</taxon>
    </lineage>
</organism>
<dbReference type="InterPro" id="IPR005186">
    <property type="entry name" value="FlaG"/>
</dbReference>
<dbReference type="InterPro" id="IPR035924">
    <property type="entry name" value="FlaG-like_sf"/>
</dbReference>
<protein>
    <submittedName>
        <fullName evidence="2">Flagellar biosynthesis protein FlaG</fullName>
    </submittedName>
</protein>
<dbReference type="Proteomes" id="UP000665020">
    <property type="component" value="Chromosome"/>
</dbReference>
<keyword evidence="2" id="KW-0966">Cell projection</keyword>
<dbReference type="PANTHER" id="PTHR37166:SF1">
    <property type="entry name" value="PROTEIN FLAG"/>
    <property type="match status" value="1"/>
</dbReference>
<keyword evidence="3" id="KW-1185">Reference proteome</keyword>
<sequence>MYLDSIAAGHNMTKQLDTNLSDLNLLDNPEIKDSNKLSYSENNSGNEECEEGNKSGLKTVIESANEGVQVFNKSIEFTIHEETNKIMVKIIDNETDEVIKEIPSEKILNMVAKFCEIAGILLDEKV</sequence>
<accession>A0A8A7KLN7</accession>
<dbReference type="AlphaFoldDB" id="A0A8A7KLN7"/>
<evidence type="ECO:0000313" key="2">
    <source>
        <dbReference type="EMBL" id="QTL98752.1"/>
    </source>
</evidence>
<evidence type="ECO:0000256" key="1">
    <source>
        <dbReference type="SAM" id="MobiDB-lite"/>
    </source>
</evidence>